<sequence>MERMITTVISRFKLFRQPHKIGDTIEVDGRPLLILGIEDFHIRYTRIDVHYTCQRLDILDFVSRAKAYKEPFTVGLEVDFPPTKWDKVDQIRMGTTHYVRGECYKITEYTEISLKGTDLHIDLVARPVYPIDRKEARAKLFSDRRKRLQLEIL</sequence>
<dbReference type="EMBL" id="WNZZ01000017">
    <property type="protein sequence ID" value="MUG24749.1"/>
    <property type="molecule type" value="Genomic_DNA"/>
</dbReference>
<comment type="caution">
    <text evidence="1">The sequence shown here is derived from an EMBL/GenBank/DDBJ whole genome shotgun (WGS) entry which is preliminary data.</text>
</comment>
<reference evidence="1 2" key="1">
    <citation type="submission" date="2019-11" db="EMBL/GenBank/DDBJ databases">
        <title>Draft genome sequences of five Paenibacillus species of dairy origin.</title>
        <authorList>
            <person name="Olajide A.M."/>
            <person name="Chen S."/>
            <person name="Lapointe G."/>
        </authorList>
    </citation>
    <scope>NUCLEOTIDE SEQUENCE [LARGE SCALE GENOMIC DNA]</scope>
    <source>
        <strain evidence="1 2">3CT49</strain>
    </source>
</reference>
<accession>A0A6N8EY30</accession>
<proteinExistence type="predicted"/>
<dbReference type="RefSeq" id="WP_155620682.1">
    <property type="nucleotide sequence ID" value="NZ_WNZZ01000017.1"/>
</dbReference>
<gene>
    <name evidence="1" type="ORF">GNQ08_20485</name>
</gene>
<name>A0A6N8EY30_PAEMA</name>
<dbReference type="AlphaFoldDB" id="A0A6N8EY30"/>
<evidence type="ECO:0000313" key="1">
    <source>
        <dbReference type="EMBL" id="MUG24749.1"/>
    </source>
</evidence>
<organism evidence="1 2">
    <name type="scientific">Paenibacillus macerans</name>
    <name type="common">Bacillus macerans</name>
    <dbReference type="NCBI Taxonomy" id="44252"/>
    <lineage>
        <taxon>Bacteria</taxon>
        <taxon>Bacillati</taxon>
        <taxon>Bacillota</taxon>
        <taxon>Bacilli</taxon>
        <taxon>Bacillales</taxon>
        <taxon>Paenibacillaceae</taxon>
        <taxon>Paenibacillus</taxon>
    </lineage>
</organism>
<evidence type="ECO:0000313" key="2">
    <source>
        <dbReference type="Proteomes" id="UP000442469"/>
    </source>
</evidence>
<protein>
    <submittedName>
        <fullName evidence="1">Uncharacterized protein</fullName>
    </submittedName>
</protein>
<dbReference type="Proteomes" id="UP000442469">
    <property type="component" value="Unassembled WGS sequence"/>
</dbReference>